<keyword evidence="9 10" id="KW-0807">Transducer</keyword>
<name>A0A8J2VV96_9NEOP</name>
<feature type="transmembrane region" description="Helical" evidence="10">
    <location>
        <begin position="285"/>
        <end position="306"/>
    </location>
</feature>
<feature type="transmembrane region" description="Helical" evidence="10">
    <location>
        <begin position="54"/>
        <end position="73"/>
    </location>
</feature>
<keyword evidence="7 10" id="KW-0472">Membrane</keyword>
<dbReference type="InterPro" id="IPR004117">
    <property type="entry name" value="7tm6_olfct_rcpt"/>
</dbReference>
<evidence type="ECO:0000256" key="5">
    <source>
        <dbReference type="ARBA" id="ARBA00022725"/>
    </source>
</evidence>
<comment type="caution">
    <text evidence="11">The sequence shown here is derived from an EMBL/GenBank/DDBJ whole genome shotgun (WGS) entry which is preliminary data.</text>
</comment>
<dbReference type="GO" id="GO:0005549">
    <property type="term" value="F:odorant binding"/>
    <property type="evidence" value="ECO:0007669"/>
    <property type="project" value="InterPro"/>
</dbReference>
<comment type="caution">
    <text evidence="10">Lacks conserved residue(s) required for the propagation of feature annotation.</text>
</comment>
<organism evidence="11 12">
    <name type="scientific">Danaus chrysippus</name>
    <name type="common">African queen</name>
    <dbReference type="NCBI Taxonomy" id="151541"/>
    <lineage>
        <taxon>Eukaryota</taxon>
        <taxon>Metazoa</taxon>
        <taxon>Ecdysozoa</taxon>
        <taxon>Arthropoda</taxon>
        <taxon>Hexapoda</taxon>
        <taxon>Insecta</taxon>
        <taxon>Pterygota</taxon>
        <taxon>Neoptera</taxon>
        <taxon>Endopterygota</taxon>
        <taxon>Lepidoptera</taxon>
        <taxon>Glossata</taxon>
        <taxon>Ditrysia</taxon>
        <taxon>Papilionoidea</taxon>
        <taxon>Nymphalidae</taxon>
        <taxon>Danainae</taxon>
        <taxon>Danaini</taxon>
        <taxon>Danaina</taxon>
        <taxon>Danaus</taxon>
        <taxon>Anosia</taxon>
    </lineage>
</organism>
<dbReference type="GO" id="GO:0007165">
    <property type="term" value="P:signal transduction"/>
    <property type="evidence" value="ECO:0007669"/>
    <property type="project" value="UniProtKB-KW"/>
</dbReference>
<evidence type="ECO:0000256" key="4">
    <source>
        <dbReference type="ARBA" id="ARBA00022692"/>
    </source>
</evidence>
<dbReference type="PANTHER" id="PTHR21137:SF35">
    <property type="entry name" value="ODORANT RECEPTOR 19A-RELATED"/>
    <property type="match status" value="1"/>
</dbReference>
<evidence type="ECO:0000256" key="3">
    <source>
        <dbReference type="ARBA" id="ARBA00022606"/>
    </source>
</evidence>
<keyword evidence="2" id="KW-1003">Cell membrane</keyword>
<evidence type="ECO:0000256" key="9">
    <source>
        <dbReference type="ARBA" id="ARBA00023224"/>
    </source>
</evidence>
<evidence type="ECO:0000256" key="10">
    <source>
        <dbReference type="RuleBase" id="RU351113"/>
    </source>
</evidence>
<comment type="similarity">
    <text evidence="10">Belongs to the insect chemoreceptor superfamily. Heteromeric odorant receptor channel (TC 1.A.69) family.</text>
</comment>
<keyword evidence="5 10" id="KW-0552">Olfaction</keyword>
<dbReference type="GO" id="GO:0004984">
    <property type="term" value="F:olfactory receptor activity"/>
    <property type="evidence" value="ECO:0007669"/>
    <property type="project" value="InterPro"/>
</dbReference>
<evidence type="ECO:0000256" key="7">
    <source>
        <dbReference type="ARBA" id="ARBA00023136"/>
    </source>
</evidence>
<accession>A0A8J2VV96</accession>
<evidence type="ECO:0000256" key="6">
    <source>
        <dbReference type="ARBA" id="ARBA00022989"/>
    </source>
</evidence>
<gene>
    <name evidence="11" type="ORF">DCHRY22_LOCUS12990</name>
</gene>
<dbReference type="OrthoDB" id="7475020at2759"/>
<evidence type="ECO:0000256" key="8">
    <source>
        <dbReference type="ARBA" id="ARBA00023170"/>
    </source>
</evidence>
<evidence type="ECO:0000256" key="1">
    <source>
        <dbReference type="ARBA" id="ARBA00004651"/>
    </source>
</evidence>
<feature type="transmembrane region" description="Helical" evidence="10">
    <location>
        <begin position="114"/>
        <end position="136"/>
    </location>
</feature>
<feature type="transmembrane region" description="Helical" evidence="10">
    <location>
        <begin position="174"/>
        <end position="195"/>
    </location>
</feature>
<feature type="transmembrane region" description="Helical" evidence="10">
    <location>
        <begin position="21"/>
        <end position="42"/>
    </location>
</feature>
<evidence type="ECO:0000313" key="11">
    <source>
        <dbReference type="EMBL" id="CAG9578984.1"/>
    </source>
</evidence>
<dbReference type="EMBL" id="CAKASE010000078">
    <property type="protein sequence ID" value="CAG9578984.1"/>
    <property type="molecule type" value="Genomic_DNA"/>
</dbReference>
<dbReference type="Pfam" id="PF02949">
    <property type="entry name" value="7tm_6"/>
    <property type="match status" value="1"/>
</dbReference>
<evidence type="ECO:0000256" key="2">
    <source>
        <dbReference type="ARBA" id="ARBA00022475"/>
    </source>
</evidence>
<proteinExistence type="inferred from homology"/>
<keyword evidence="6 10" id="KW-1133">Transmembrane helix</keyword>
<keyword evidence="8 10" id="KW-0675">Receptor</keyword>
<dbReference type="AlphaFoldDB" id="A0A8J2VV96"/>
<dbReference type="PANTHER" id="PTHR21137">
    <property type="entry name" value="ODORANT RECEPTOR"/>
    <property type="match status" value="1"/>
</dbReference>
<dbReference type="Proteomes" id="UP000789524">
    <property type="component" value="Unassembled WGS sequence"/>
</dbReference>
<sequence length="385" mass="44300">MSLVGVGNRETWGYQKVPRIFQLNSLMIFVFGPVVGFSQFLFLYFNFRDLEFDTLGIIFSIWPASLLACVNIYSSKFNNFKIVIKEFMTQIHVYNVYKNNDEFVKRQVILTERLVRFAASYLIFFFISNCLGWVFIPAVNNYRNGDFIANRTMKLQTCVYLWVPLDYSYNYNNWIVIHTVNAYIIACGVTVLMQFQSLNNIVLLNIIAHIKILKNNIQNTSLDNLTDADVREHLISIIKYHLFIINQFKKAQSAFGVNVAAIYVQNLFGNSVLLYQLKYGGKENIMLYITMIMAYTGGPILISFVVDEVKRQADDLPDLVYGMPWENMSVSNQKTAMLLLQKVQIPMEFEALGGLIAGVRPMISILKTTFSYYVMLESSMESKSS</sequence>
<protein>
    <recommendedName>
        <fullName evidence="10">Odorant receptor</fullName>
    </recommendedName>
</protein>
<keyword evidence="4 10" id="KW-0812">Transmembrane</keyword>
<dbReference type="GO" id="GO:0005886">
    <property type="term" value="C:plasma membrane"/>
    <property type="evidence" value="ECO:0007669"/>
    <property type="project" value="UniProtKB-SubCell"/>
</dbReference>
<comment type="subcellular location">
    <subcellularLocation>
        <location evidence="1 10">Cell membrane</location>
        <topology evidence="1 10">Multi-pass membrane protein</topology>
    </subcellularLocation>
</comment>
<keyword evidence="12" id="KW-1185">Reference proteome</keyword>
<evidence type="ECO:0000313" key="12">
    <source>
        <dbReference type="Proteomes" id="UP000789524"/>
    </source>
</evidence>
<feature type="transmembrane region" description="Helical" evidence="10">
    <location>
        <begin position="255"/>
        <end position="273"/>
    </location>
</feature>
<keyword evidence="3 10" id="KW-0716">Sensory transduction</keyword>
<reference evidence="11" key="1">
    <citation type="submission" date="2021-09" db="EMBL/GenBank/DDBJ databases">
        <authorList>
            <person name="Martin H S."/>
        </authorList>
    </citation>
    <scope>NUCLEOTIDE SEQUENCE</scope>
</reference>